<gene>
    <name evidence="1" type="ORF">DWV56_03900</name>
</gene>
<protein>
    <submittedName>
        <fullName evidence="1">Uncharacterized protein</fullName>
    </submittedName>
</protein>
<name>A0A413CWZ9_9FIRM</name>
<dbReference type="EMBL" id="QSAT01000008">
    <property type="protein sequence ID" value="RGW75886.1"/>
    <property type="molecule type" value="Genomic_DNA"/>
</dbReference>
<sequence length="88" mass="10401">MSKWVQRTYGVNFSEYFTQKNILFKTSLRRAQFELAMKGNPTMLIWLGKQYLGQNERTEVKFNASEVNAINKDMITNVAKERDLKDFE</sequence>
<dbReference type="AlphaFoldDB" id="A0A413CWZ9"/>
<organism evidence="1 2">
    <name type="scientific">Holdemanella biformis</name>
    <dbReference type="NCBI Taxonomy" id="1735"/>
    <lineage>
        <taxon>Bacteria</taxon>
        <taxon>Bacillati</taxon>
        <taxon>Bacillota</taxon>
        <taxon>Erysipelotrichia</taxon>
        <taxon>Erysipelotrichales</taxon>
        <taxon>Erysipelotrichaceae</taxon>
        <taxon>Holdemanella</taxon>
    </lineage>
</organism>
<dbReference type="Proteomes" id="UP000284651">
    <property type="component" value="Unassembled WGS sequence"/>
</dbReference>
<reference evidence="1 2" key="1">
    <citation type="submission" date="2018-08" db="EMBL/GenBank/DDBJ databases">
        <title>A genome reference for cultivated species of the human gut microbiota.</title>
        <authorList>
            <person name="Zou Y."/>
            <person name="Xue W."/>
            <person name="Luo G."/>
        </authorList>
    </citation>
    <scope>NUCLEOTIDE SEQUENCE [LARGE SCALE GENOMIC DNA]</scope>
    <source>
        <strain evidence="1 2">AF10-31</strain>
    </source>
</reference>
<comment type="caution">
    <text evidence="1">The sequence shown here is derived from an EMBL/GenBank/DDBJ whole genome shotgun (WGS) entry which is preliminary data.</text>
</comment>
<accession>A0A413CWZ9</accession>
<evidence type="ECO:0000313" key="1">
    <source>
        <dbReference type="EMBL" id="RGW75886.1"/>
    </source>
</evidence>
<evidence type="ECO:0000313" key="2">
    <source>
        <dbReference type="Proteomes" id="UP000284651"/>
    </source>
</evidence>
<proteinExistence type="predicted"/>